<sequence>MANGEHSTPMTATAASAPRAPTTPATPHSENAPSKRDLASWWKSFKRGNKLEEQKVPTGIFGVPLHESIRYANVAISLFNDNGESYIYGYVPIVVAKCGVFLKEKATETEGIFRLAGSAKRIKELQIAFDSPDRYGKGLDWTGYTVHDAANILRRYFNQLPEPIIPLDFYERFRTPLRHHQEQAVGQMDEQTADQGGFVAEDAIRAYQALITELPPLNRQLLLYILDLLAVFASKSDMNKMTTPNLSAIFQPGILSHPQHDMAPQEYRLSQDVLIFLIENQDSFLIGMHGTAADEKTVQEVQSGYRPPQATSSPTGPGRSKTIIGRSTSNASGDRDGGRRISSIRRNLSTSSRNSRKSSLQGGSPAMGSPAMGGSGVHRSNTVPSQRPAGSSPRFGMREKSSDPSTPSATVPEEMLPEPVQPVVPADEPQQRTPIAAAQAAALLQPPEVTSASSSETTTPLAAPGSSHSSAILIPKDQYERDQRGGFLAPDTLRRDGSSERSASNATSNSRNFLDIFRGSPGSDSEKKDGRQPRKLQKKRLPGSSLSSAASSANDLGQDPEDAADSVASPTTPSYRDTDPMNDARPGPTSFHTAQQTIHSPPQPRAMADALRPASPNRSVQSLSATDDTDAEYLDEAAAAEKQEKKRRWRFSHSAKSKHHEPKDASREPSDTKTTPPLPSLSSPLNPSDTSASRSNSSALALNDTGGEVTPKDSKDPRSDKDKDDVFSDGEERKKGPIGWIRGKIQERKEKEAEKRAKSPNGQGVDEKRKSVQLGRSEGETRKSAEITMGSRQGSGTHSARDGKESRDGTAATEEVKPVAVETKEESKT</sequence>
<organism evidence="4 5">
    <name type="scientific">Elsinoe ampelina</name>
    <dbReference type="NCBI Taxonomy" id="302913"/>
    <lineage>
        <taxon>Eukaryota</taxon>
        <taxon>Fungi</taxon>
        <taxon>Dikarya</taxon>
        <taxon>Ascomycota</taxon>
        <taxon>Pezizomycotina</taxon>
        <taxon>Dothideomycetes</taxon>
        <taxon>Dothideomycetidae</taxon>
        <taxon>Myriangiales</taxon>
        <taxon>Elsinoaceae</taxon>
        <taxon>Elsinoe</taxon>
    </lineage>
</organism>
<feature type="compositionally biased region" description="Basic and acidic residues" evidence="2">
    <location>
        <begin position="710"/>
        <end position="735"/>
    </location>
</feature>
<feature type="compositionally biased region" description="Low complexity" evidence="2">
    <location>
        <begin position="340"/>
        <end position="360"/>
    </location>
</feature>
<dbReference type="InterPro" id="IPR051025">
    <property type="entry name" value="RhoGAP"/>
</dbReference>
<keyword evidence="1" id="KW-0343">GTPase activation</keyword>
<dbReference type="PANTHER" id="PTHR15228">
    <property type="entry name" value="SPERMATHECAL PHYSIOLOGY VARIANT"/>
    <property type="match status" value="1"/>
</dbReference>
<feature type="domain" description="Rho-GAP" evidence="3">
    <location>
        <begin position="76"/>
        <end position="285"/>
    </location>
</feature>
<feature type="compositionally biased region" description="Low complexity" evidence="2">
    <location>
        <begin position="544"/>
        <end position="553"/>
    </location>
</feature>
<feature type="compositionally biased region" description="Polar residues" evidence="2">
    <location>
        <begin position="590"/>
        <end position="600"/>
    </location>
</feature>
<evidence type="ECO:0000256" key="1">
    <source>
        <dbReference type="ARBA" id="ARBA00022468"/>
    </source>
</evidence>
<proteinExistence type="predicted"/>
<dbReference type="PROSITE" id="PS50238">
    <property type="entry name" value="RHOGAP"/>
    <property type="match status" value="1"/>
</dbReference>
<feature type="region of interest" description="Disordered" evidence="2">
    <location>
        <begin position="1"/>
        <end position="36"/>
    </location>
</feature>
<feature type="compositionally biased region" description="Low complexity" evidence="2">
    <location>
        <begin position="500"/>
        <end position="512"/>
    </location>
</feature>
<name>A0A6A6G3Q8_9PEZI</name>
<reference evidence="5" key="1">
    <citation type="journal article" date="2020" name="Stud. Mycol.">
        <title>101 Dothideomycetes genomes: A test case for predicting lifestyles and emergence of pathogens.</title>
        <authorList>
            <person name="Haridas S."/>
            <person name="Albert R."/>
            <person name="Binder M."/>
            <person name="Bloem J."/>
            <person name="LaButti K."/>
            <person name="Salamov A."/>
            <person name="Andreopoulos B."/>
            <person name="Baker S."/>
            <person name="Barry K."/>
            <person name="Bills G."/>
            <person name="Bluhm B."/>
            <person name="Cannon C."/>
            <person name="Castanera R."/>
            <person name="Culley D."/>
            <person name="Daum C."/>
            <person name="Ezra D."/>
            <person name="Gonzalez J."/>
            <person name="Henrissat B."/>
            <person name="Kuo A."/>
            <person name="Liang C."/>
            <person name="Lipzen A."/>
            <person name="Lutzoni F."/>
            <person name="Magnuson J."/>
            <person name="Mondo S."/>
            <person name="Nolan M."/>
            <person name="Ohm R."/>
            <person name="Pangilinan J."/>
            <person name="Park H.-J."/>
            <person name="Ramirez L."/>
            <person name="Alfaro M."/>
            <person name="Sun H."/>
            <person name="Tritt A."/>
            <person name="Yoshinaga Y."/>
            <person name="Zwiers L.-H."/>
            <person name="Turgeon B."/>
            <person name="Goodwin S."/>
            <person name="Spatafora J."/>
            <person name="Crous P."/>
            <person name="Grigoriev I."/>
        </authorList>
    </citation>
    <scope>NUCLEOTIDE SEQUENCE [LARGE SCALE GENOMIC DNA]</scope>
    <source>
        <strain evidence="5">CECT 20119</strain>
    </source>
</reference>
<dbReference type="Gene3D" id="1.10.555.10">
    <property type="entry name" value="Rho GTPase activation protein"/>
    <property type="match status" value="1"/>
</dbReference>
<feature type="compositionally biased region" description="Basic residues" evidence="2">
    <location>
        <begin position="645"/>
        <end position="660"/>
    </location>
</feature>
<feature type="compositionally biased region" description="Polar residues" evidence="2">
    <location>
        <begin position="378"/>
        <end position="389"/>
    </location>
</feature>
<feature type="compositionally biased region" description="Low complexity" evidence="2">
    <location>
        <begin position="672"/>
        <end position="703"/>
    </location>
</feature>
<dbReference type="EMBL" id="ML992512">
    <property type="protein sequence ID" value="KAF2220405.1"/>
    <property type="molecule type" value="Genomic_DNA"/>
</dbReference>
<protein>
    <recommendedName>
        <fullName evidence="3">Rho-GAP domain-containing protein</fullName>
    </recommendedName>
</protein>
<dbReference type="InterPro" id="IPR000198">
    <property type="entry name" value="RhoGAP_dom"/>
</dbReference>
<feature type="compositionally biased region" description="Basic and acidic residues" evidence="2">
    <location>
        <begin position="661"/>
        <end position="671"/>
    </location>
</feature>
<dbReference type="OrthoDB" id="3196451at2759"/>
<dbReference type="Proteomes" id="UP000799538">
    <property type="component" value="Unassembled WGS sequence"/>
</dbReference>
<dbReference type="PANTHER" id="PTHR15228:SF25">
    <property type="entry name" value="F-BAR DOMAIN-CONTAINING PROTEIN"/>
    <property type="match status" value="1"/>
</dbReference>
<feature type="compositionally biased region" description="Low complexity" evidence="2">
    <location>
        <begin position="436"/>
        <end position="464"/>
    </location>
</feature>
<dbReference type="GO" id="GO:0005938">
    <property type="term" value="C:cell cortex"/>
    <property type="evidence" value="ECO:0007669"/>
    <property type="project" value="TreeGrafter"/>
</dbReference>
<dbReference type="Pfam" id="PF00620">
    <property type="entry name" value="RhoGAP"/>
    <property type="match status" value="1"/>
</dbReference>
<evidence type="ECO:0000256" key="2">
    <source>
        <dbReference type="SAM" id="MobiDB-lite"/>
    </source>
</evidence>
<dbReference type="SUPFAM" id="SSF48350">
    <property type="entry name" value="GTPase activation domain, GAP"/>
    <property type="match status" value="1"/>
</dbReference>
<evidence type="ECO:0000313" key="5">
    <source>
        <dbReference type="Proteomes" id="UP000799538"/>
    </source>
</evidence>
<gene>
    <name evidence="4" type="ORF">BDZ85DRAFT_26157</name>
</gene>
<feature type="compositionally biased region" description="Basic and acidic residues" evidence="2">
    <location>
        <begin position="799"/>
        <end position="829"/>
    </location>
</feature>
<evidence type="ECO:0000313" key="4">
    <source>
        <dbReference type="EMBL" id="KAF2220405.1"/>
    </source>
</evidence>
<feature type="compositionally biased region" description="Low complexity" evidence="2">
    <location>
        <begin position="8"/>
        <end position="27"/>
    </location>
</feature>
<keyword evidence="5" id="KW-1185">Reference proteome</keyword>
<dbReference type="GO" id="GO:0005096">
    <property type="term" value="F:GTPase activator activity"/>
    <property type="evidence" value="ECO:0007669"/>
    <property type="project" value="UniProtKB-KW"/>
</dbReference>
<evidence type="ECO:0000259" key="3">
    <source>
        <dbReference type="PROSITE" id="PS50238"/>
    </source>
</evidence>
<accession>A0A6A6G3Q8</accession>
<dbReference type="GO" id="GO:0007165">
    <property type="term" value="P:signal transduction"/>
    <property type="evidence" value="ECO:0007669"/>
    <property type="project" value="InterPro"/>
</dbReference>
<dbReference type="InterPro" id="IPR008936">
    <property type="entry name" value="Rho_GTPase_activation_prot"/>
</dbReference>
<dbReference type="GO" id="GO:0060237">
    <property type="term" value="P:regulation of fungal-type cell wall organization"/>
    <property type="evidence" value="ECO:0007669"/>
    <property type="project" value="TreeGrafter"/>
</dbReference>
<feature type="region of interest" description="Disordered" evidence="2">
    <location>
        <begin position="297"/>
        <end position="829"/>
    </location>
</feature>
<dbReference type="CDD" id="cd04396">
    <property type="entry name" value="RhoGAP_fSAC7_BAG7"/>
    <property type="match status" value="1"/>
</dbReference>
<dbReference type="AlphaFoldDB" id="A0A6A6G3Q8"/>
<feature type="compositionally biased region" description="Basic and acidic residues" evidence="2">
    <location>
        <begin position="744"/>
        <end position="757"/>
    </location>
</feature>
<dbReference type="SMART" id="SM00324">
    <property type="entry name" value="RhoGAP"/>
    <property type="match status" value="1"/>
</dbReference>